<dbReference type="AlphaFoldDB" id="A0AAV4TBE3"/>
<dbReference type="Proteomes" id="UP001054837">
    <property type="component" value="Unassembled WGS sequence"/>
</dbReference>
<protein>
    <submittedName>
        <fullName evidence="1">Uncharacterized protein</fullName>
    </submittedName>
</protein>
<dbReference type="EMBL" id="BPLQ01009253">
    <property type="protein sequence ID" value="GIY42712.1"/>
    <property type="molecule type" value="Genomic_DNA"/>
</dbReference>
<keyword evidence="2" id="KW-1185">Reference proteome</keyword>
<evidence type="ECO:0000313" key="1">
    <source>
        <dbReference type="EMBL" id="GIY42712.1"/>
    </source>
</evidence>
<accession>A0AAV4TBE3</accession>
<sequence length="90" mass="10588">MPTWCVFGDMKSGTYLQFHLQMSSDKEIFIAFRLKQLCCCTNAVPPIEIHNEHFSRWRLETSCTNIAPIRDEHFSEWCLETSCTFVDYAM</sequence>
<reference evidence="1 2" key="1">
    <citation type="submission" date="2021-06" db="EMBL/GenBank/DDBJ databases">
        <title>Caerostris darwini draft genome.</title>
        <authorList>
            <person name="Kono N."/>
            <person name="Arakawa K."/>
        </authorList>
    </citation>
    <scope>NUCLEOTIDE SEQUENCE [LARGE SCALE GENOMIC DNA]</scope>
</reference>
<organism evidence="1 2">
    <name type="scientific">Caerostris darwini</name>
    <dbReference type="NCBI Taxonomy" id="1538125"/>
    <lineage>
        <taxon>Eukaryota</taxon>
        <taxon>Metazoa</taxon>
        <taxon>Ecdysozoa</taxon>
        <taxon>Arthropoda</taxon>
        <taxon>Chelicerata</taxon>
        <taxon>Arachnida</taxon>
        <taxon>Araneae</taxon>
        <taxon>Araneomorphae</taxon>
        <taxon>Entelegynae</taxon>
        <taxon>Araneoidea</taxon>
        <taxon>Araneidae</taxon>
        <taxon>Caerostris</taxon>
    </lineage>
</organism>
<name>A0AAV4TBE3_9ARAC</name>
<evidence type="ECO:0000313" key="2">
    <source>
        <dbReference type="Proteomes" id="UP001054837"/>
    </source>
</evidence>
<gene>
    <name evidence="1" type="ORF">CDAR_553651</name>
</gene>
<comment type="caution">
    <text evidence="1">The sequence shown here is derived from an EMBL/GenBank/DDBJ whole genome shotgun (WGS) entry which is preliminary data.</text>
</comment>
<proteinExistence type="predicted"/>